<evidence type="ECO:0000313" key="1">
    <source>
        <dbReference type="EMBL" id="KAI5681655.1"/>
    </source>
</evidence>
<organism evidence="1 2">
    <name type="scientific">Catharanthus roseus</name>
    <name type="common">Madagascar periwinkle</name>
    <name type="synonym">Vinca rosea</name>
    <dbReference type="NCBI Taxonomy" id="4058"/>
    <lineage>
        <taxon>Eukaryota</taxon>
        <taxon>Viridiplantae</taxon>
        <taxon>Streptophyta</taxon>
        <taxon>Embryophyta</taxon>
        <taxon>Tracheophyta</taxon>
        <taxon>Spermatophyta</taxon>
        <taxon>Magnoliopsida</taxon>
        <taxon>eudicotyledons</taxon>
        <taxon>Gunneridae</taxon>
        <taxon>Pentapetalae</taxon>
        <taxon>asterids</taxon>
        <taxon>lamiids</taxon>
        <taxon>Gentianales</taxon>
        <taxon>Apocynaceae</taxon>
        <taxon>Rauvolfioideae</taxon>
        <taxon>Vinceae</taxon>
        <taxon>Catharanthinae</taxon>
        <taxon>Catharanthus</taxon>
    </lineage>
</organism>
<dbReference type="EMBL" id="CM044701">
    <property type="protein sequence ID" value="KAI5681655.1"/>
    <property type="molecule type" value="Genomic_DNA"/>
</dbReference>
<accession>A0ACC0C9V6</accession>
<protein>
    <submittedName>
        <fullName evidence="1">Uncharacterized protein</fullName>
    </submittedName>
</protein>
<sequence>MNLVVPCCITYLSKRFYRNLYEEENLESLGILEINNLILSFMNSWVFMSKSSWKKGLSNLVLDNLFILNSNPGLYVDNILELSFGFTSPCELKSSWNFKKNFNWMRFRYVFIHESLLTDLENESLNSHVPFKEMKSYMIGIHGWVLGFENDESFQFRYPFKDCGFKACSKTSLTSVFFRSGLLNLFSQILDETIIVWNFETFSNFLQSFQDLSFYYHFPFKEVLGIDVIVWMHLHDFLIHLCTYLERNHFYFGDEEEMEAFSEGDDLQWGEYFLMNMDEPTEDDLMLGYSRPNYHKAYFGEFGGFLGSICHLCIPEGVPIGSIMELYKKHRWFQKFQDIHVKHLARTRSDNPPILISVKDEGFRAVNENPFKIQVSLFLHPKFVDLIKAHWQRISGDFVQVAKELSTVAKKWNTNVIL</sequence>
<keyword evidence="2" id="KW-1185">Reference proteome</keyword>
<comment type="caution">
    <text evidence="1">The sequence shown here is derived from an EMBL/GenBank/DDBJ whole genome shotgun (WGS) entry which is preliminary data.</text>
</comment>
<dbReference type="Proteomes" id="UP001060085">
    <property type="component" value="Linkage Group LG01"/>
</dbReference>
<gene>
    <name evidence="1" type="ORF">M9H77_02883</name>
</gene>
<reference evidence="2" key="1">
    <citation type="journal article" date="2023" name="Nat. Plants">
        <title>Single-cell RNA sequencing provides a high-resolution roadmap for understanding the multicellular compartmentation of specialized metabolism.</title>
        <authorList>
            <person name="Sun S."/>
            <person name="Shen X."/>
            <person name="Li Y."/>
            <person name="Li Y."/>
            <person name="Wang S."/>
            <person name="Li R."/>
            <person name="Zhang H."/>
            <person name="Shen G."/>
            <person name="Guo B."/>
            <person name="Wei J."/>
            <person name="Xu J."/>
            <person name="St-Pierre B."/>
            <person name="Chen S."/>
            <person name="Sun C."/>
        </authorList>
    </citation>
    <scope>NUCLEOTIDE SEQUENCE [LARGE SCALE GENOMIC DNA]</scope>
</reference>
<evidence type="ECO:0000313" key="2">
    <source>
        <dbReference type="Proteomes" id="UP001060085"/>
    </source>
</evidence>
<proteinExistence type="predicted"/>
<name>A0ACC0C9V6_CATRO</name>